<dbReference type="EC" id="2.7.13.3" evidence="2"/>
<dbReference type="InterPro" id="IPR003594">
    <property type="entry name" value="HATPase_dom"/>
</dbReference>
<keyword evidence="4 8" id="KW-0808">Transferase</keyword>
<keyword evidence="6" id="KW-1133">Transmembrane helix</keyword>
<feature type="transmembrane region" description="Helical" evidence="6">
    <location>
        <begin position="6"/>
        <end position="27"/>
    </location>
</feature>
<protein>
    <recommendedName>
        <fullName evidence="2">histidine kinase</fullName>
        <ecNumber evidence="2">2.7.13.3</ecNumber>
    </recommendedName>
</protein>
<dbReference type="InterPro" id="IPR005467">
    <property type="entry name" value="His_kinase_dom"/>
</dbReference>
<dbReference type="PANTHER" id="PTHR43065:SF50">
    <property type="entry name" value="HISTIDINE KINASE"/>
    <property type="match status" value="1"/>
</dbReference>
<dbReference type="PANTHER" id="PTHR43065">
    <property type="entry name" value="SENSOR HISTIDINE KINASE"/>
    <property type="match status" value="1"/>
</dbReference>
<dbReference type="Pfam" id="PF02518">
    <property type="entry name" value="HATPase_c"/>
    <property type="match status" value="1"/>
</dbReference>
<sequence length="411" mass="46098">MLNSSIVLSFIIILITLGAGIMGLSILKTQKILKLFKTEPEQLSWQIMFLLMIFFLGGYLGSIYLTIARLIEWIPLLTGMVFFFGALFVFFSVTIYYHTLQRLFIVQEKYRAAKENAESALFQLKETQQAQMQLIQRETMLALGTMVAGVAHEINNPVSFIHGNLEYLHQYAHDLLNLVTTYASVYPNPDVRIVKALANSDLKYIQSDLPKLLNSMQVGAVRIKEIVESLSNFSRLNEANYKKADIHEGIDSTLVILQHRLNCDGSNGQPISVIKEYGKIPQIFCNPRFLNQVFLNLINNAIDALISKLATLAPNIDETPTIWIRTFHSQDNQITISIADNGCGMSEDICRSIFQPFFTTKPVGQGTGLGLSISYQIIVEQHGGSIKCTSIENQGTKIDIILPIKQVENSN</sequence>
<organism evidence="8 9">
    <name type="scientific">Trichormus variabilis NIES-23</name>
    <dbReference type="NCBI Taxonomy" id="1973479"/>
    <lineage>
        <taxon>Bacteria</taxon>
        <taxon>Bacillati</taxon>
        <taxon>Cyanobacteriota</taxon>
        <taxon>Cyanophyceae</taxon>
        <taxon>Nostocales</taxon>
        <taxon>Nostocaceae</taxon>
        <taxon>Trichormus</taxon>
    </lineage>
</organism>
<feature type="transmembrane region" description="Helical" evidence="6">
    <location>
        <begin position="47"/>
        <end position="67"/>
    </location>
</feature>
<dbReference type="PRINTS" id="PR00344">
    <property type="entry name" value="BCTRLSENSOR"/>
</dbReference>
<dbReference type="SUPFAM" id="SSF47384">
    <property type="entry name" value="Homodimeric domain of signal transducing histidine kinase"/>
    <property type="match status" value="1"/>
</dbReference>
<dbReference type="InterPro" id="IPR036890">
    <property type="entry name" value="HATPase_C_sf"/>
</dbReference>
<proteinExistence type="predicted"/>
<dbReference type="SMART" id="SM00388">
    <property type="entry name" value="HisKA"/>
    <property type="match status" value="1"/>
</dbReference>
<feature type="transmembrane region" description="Helical" evidence="6">
    <location>
        <begin position="73"/>
        <end position="97"/>
    </location>
</feature>
<dbReference type="InterPro" id="IPR003661">
    <property type="entry name" value="HisK_dim/P_dom"/>
</dbReference>
<feature type="domain" description="Histidine kinase" evidence="7">
    <location>
        <begin position="149"/>
        <end position="406"/>
    </location>
</feature>
<keyword evidence="6" id="KW-0812">Transmembrane</keyword>
<dbReference type="SMART" id="SM00387">
    <property type="entry name" value="HATPase_c"/>
    <property type="match status" value="1"/>
</dbReference>
<gene>
    <name evidence="8" type="ORF">NIES23_11800</name>
</gene>
<evidence type="ECO:0000259" key="7">
    <source>
        <dbReference type="PROSITE" id="PS50109"/>
    </source>
</evidence>
<keyword evidence="4 8" id="KW-0418">Kinase</keyword>
<evidence type="ECO:0000256" key="2">
    <source>
        <dbReference type="ARBA" id="ARBA00012438"/>
    </source>
</evidence>
<dbReference type="GO" id="GO:0000155">
    <property type="term" value="F:phosphorelay sensor kinase activity"/>
    <property type="evidence" value="ECO:0007669"/>
    <property type="project" value="InterPro"/>
</dbReference>
<name>A0A1Z4KHG0_ANAVA</name>
<evidence type="ECO:0000256" key="3">
    <source>
        <dbReference type="ARBA" id="ARBA00022553"/>
    </source>
</evidence>
<comment type="catalytic activity">
    <reaction evidence="1">
        <text>ATP + protein L-histidine = ADP + protein N-phospho-L-histidine.</text>
        <dbReference type="EC" id="2.7.13.3"/>
    </reaction>
</comment>
<evidence type="ECO:0000313" key="9">
    <source>
        <dbReference type="Proteomes" id="UP000217507"/>
    </source>
</evidence>
<dbReference type="Gene3D" id="1.10.287.130">
    <property type="match status" value="1"/>
</dbReference>
<accession>A0A1Z4KHG0</accession>
<keyword evidence="5" id="KW-0902">Two-component regulatory system</keyword>
<reference evidence="8 9" key="1">
    <citation type="submission" date="2017-06" db="EMBL/GenBank/DDBJ databases">
        <title>Genome sequencing of cyanobaciteial culture collection at National Institute for Environmental Studies (NIES).</title>
        <authorList>
            <person name="Hirose Y."/>
            <person name="Shimura Y."/>
            <person name="Fujisawa T."/>
            <person name="Nakamura Y."/>
            <person name="Kawachi M."/>
        </authorList>
    </citation>
    <scope>NUCLEOTIDE SEQUENCE [LARGE SCALE GENOMIC DNA]</scope>
    <source>
        <strain evidence="8 9">NIES-23</strain>
    </source>
</reference>
<evidence type="ECO:0000256" key="1">
    <source>
        <dbReference type="ARBA" id="ARBA00000085"/>
    </source>
</evidence>
<evidence type="ECO:0000256" key="4">
    <source>
        <dbReference type="ARBA" id="ARBA00022777"/>
    </source>
</evidence>
<evidence type="ECO:0000256" key="5">
    <source>
        <dbReference type="ARBA" id="ARBA00023012"/>
    </source>
</evidence>
<dbReference type="InterPro" id="IPR036097">
    <property type="entry name" value="HisK_dim/P_sf"/>
</dbReference>
<evidence type="ECO:0000256" key="6">
    <source>
        <dbReference type="SAM" id="Phobius"/>
    </source>
</evidence>
<evidence type="ECO:0000313" key="8">
    <source>
        <dbReference type="EMBL" id="BAY68394.1"/>
    </source>
</evidence>
<dbReference type="SUPFAM" id="SSF55874">
    <property type="entry name" value="ATPase domain of HSP90 chaperone/DNA topoisomerase II/histidine kinase"/>
    <property type="match status" value="1"/>
</dbReference>
<keyword evidence="3" id="KW-0597">Phosphoprotein</keyword>
<dbReference type="AlphaFoldDB" id="A0A1Z4KHG0"/>
<dbReference type="Gene3D" id="3.30.565.10">
    <property type="entry name" value="Histidine kinase-like ATPase, C-terminal domain"/>
    <property type="match status" value="1"/>
</dbReference>
<dbReference type="Proteomes" id="UP000217507">
    <property type="component" value="Chromosome"/>
</dbReference>
<keyword evidence="6" id="KW-0472">Membrane</keyword>
<dbReference type="EMBL" id="AP018216">
    <property type="protein sequence ID" value="BAY68394.1"/>
    <property type="molecule type" value="Genomic_DNA"/>
</dbReference>
<dbReference type="PROSITE" id="PS50109">
    <property type="entry name" value="HIS_KIN"/>
    <property type="match status" value="1"/>
</dbReference>
<dbReference type="InterPro" id="IPR004358">
    <property type="entry name" value="Sig_transdc_His_kin-like_C"/>
</dbReference>
<dbReference type="CDD" id="cd00082">
    <property type="entry name" value="HisKA"/>
    <property type="match status" value="1"/>
</dbReference>